<organism evidence="1 2">
    <name type="scientific">Leucogyrophana mollusca</name>
    <dbReference type="NCBI Taxonomy" id="85980"/>
    <lineage>
        <taxon>Eukaryota</taxon>
        <taxon>Fungi</taxon>
        <taxon>Dikarya</taxon>
        <taxon>Basidiomycota</taxon>
        <taxon>Agaricomycotina</taxon>
        <taxon>Agaricomycetes</taxon>
        <taxon>Agaricomycetidae</taxon>
        <taxon>Boletales</taxon>
        <taxon>Boletales incertae sedis</taxon>
        <taxon>Leucogyrophana</taxon>
    </lineage>
</organism>
<sequence length="125" mass="13882">FTRHKDPFNDARVAYIKAQVTIGQGDPSNLSPEERKCGEDLVAEYADIFACSLLEVKQVPGAQHKLNIPPDAKFNLRVHQRALSPPQMKFYHGKVNEMHKADLIERTGPADVKAVAPTVLAQKAH</sequence>
<name>A0ACB8B2Z2_9AGAM</name>
<dbReference type="EMBL" id="MU266656">
    <property type="protein sequence ID" value="KAH7919478.1"/>
    <property type="molecule type" value="Genomic_DNA"/>
</dbReference>
<evidence type="ECO:0000313" key="1">
    <source>
        <dbReference type="EMBL" id="KAH7919478.1"/>
    </source>
</evidence>
<protein>
    <submittedName>
        <fullName evidence="1">Uncharacterized protein</fullName>
    </submittedName>
</protein>
<feature type="non-terminal residue" evidence="1">
    <location>
        <position position="125"/>
    </location>
</feature>
<dbReference type="Proteomes" id="UP000790709">
    <property type="component" value="Unassembled WGS sequence"/>
</dbReference>
<accession>A0ACB8B2Z2</accession>
<reference evidence="1" key="1">
    <citation type="journal article" date="2021" name="New Phytol.">
        <title>Evolutionary innovations through gain and loss of genes in the ectomycorrhizal Boletales.</title>
        <authorList>
            <person name="Wu G."/>
            <person name="Miyauchi S."/>
            <person name="Morin E."/>
            <person name="Kuo A."/>
            <person name="Drula E."/>
            <person name="Varga T."/>
            <person name="Kohler A."/>
            <person name="Feng B."/>
            <person name="Cao Y."/>
            <person name="Lipzen A."/>
            <person name="Daum C."/>
            <person name="Hundley H."/>
            <person name="Pangilinan J."/>
            <person name="Johnson J."/>
            <person name="Barry K."/>
            <person name="LaButti K."/>
            <person name="Ng V."/>
            <person name="Ahrendt S."/>
            <person name="Min B."/>
            <person name="Choi I.G."/>
            <person name="Park H."/>
            <person name="Plett J.M."/>
            <person name="Magnuson J."/>
            <person name="Spatafora J.W."/>
            <person name="Nagy L.G."/>
            <person name="Henrissat B."/>
            <person name="Grigoriev I.V."/>
            <person name="Yang Z.L."/>
            <person name="Xu J."/>
            <person name="Martin F.M."/>
        </authorList>
    </citation>
    <scope>NUCLEOTIDE SEQUENCE</scope>
    <source>
        <strain evidence="1">KUC20120723A-06</strain>
    </source>
</reference>
<keyword evidence="2" id="KW-1185">Reference proteome</keyword>
<comment type="caution">
    <text evidence="1">The sequence shown here is derived from an EMBL/GenBank/DDBJ whole genome shotgun (WGS) entry which is preliminary data.</text>
</comment>
<evidence type="ECO:0000313" key="2">
    <source>
        <dbReference type="Proteomes" id="UP000790709"/>
    </source>
</evidence>
<gene>
    <name evidence="1" type="ORF">BV22DRAFT_992387</name>
</gene>
<proteinExistence type="predicted"/>
<feature type="non-terminal residue" evidence="1">
    <location>
        <position position="1"/>
    </location>
</feature>